<dbReference type="AlphaFoldDB" id="K5CKX6"/>
<gene>
    <name evidence="2" type="ORF">HMPREF1057_02436</name>
</gene>
<dbReference type="GO" id="GO:0003916">
    <property type="term" value="F:DNA topoisomerase activity"/>
    <property type="evidence" value="ECO:0007669"/>
    <property type="project" value="InterPro"/>
</dbReference>
<accession>K5CKX6</accession>
<evidence type="ECO:0000313" key="3">
    <source>
        <dbReference type="Proteomes" id="UP000007995"/>
    </source>
</evidence>
<organism evidence="2 3">
    <name type="scientific">Bacteroides finegoldii CL09T03C10</name>
    <dbReference type="NCBI Taxonomy" id="997888"/>
    <lineage>
        <taxon>Bacteria</taxon>
        <taxon>Pseudomonadati</taxon>
        <taxon>Bacteroidota</taxon>
        <taxon>Bacteroidia</taxon>
        <taxon>Bacteroidales</taxon>
        <taxon>Bacteroidaceae</taxon>
        <taxon>Bacteroides</taxon>
    </lineage>
</organism>
<dbReference type="Pfam" id="PF01396">
    <property type="entry name" value="Zn_ribbon_Top1"/>
    <property type="match status" value="1"/>
</dbReference>
<dbReference type="HOGENOM" id="CLU_1567542_0_0_10"/>
<proteinExistence type="predicted"/>
<dbReference type="GO" id="GO:0003677">
    <property type="term" value="F:DNA binding"/>
    <property type="evidence" value="ECO:0007669"/>
    <property type="project" value="InterPro"/>
</dbReference>
<dbReference type="GO" id="GO:0006265">
    <property type="term" value="P:DNA topological change"/>
    <property type="evidence" value="ECO:0007669"/>
    <property type="project" value="InterPro"/>
</dbReference>
<dbReference type="SUPFAM" id="SSF57783">
    <property type="entry name" value="Zinc beta-ribbon"/>
    <property type="match status" value="1"/>
</dbReference>
<dbReference type="GO" id="GO:0005694">
    <property type="term" value="C:chromosome"/>
    <property type="evidence" value="ECO:0007669"/>
    <property type="project" value="InterPro"/>
</dbReference>
<reference evidence="2 3" key="1">
    <citation type="submission" date="2012-02" db="EMBL/GenBank/DDBJ databases">
        <title>The Genome Sequence of Bacteroides finegoldii CL09T03C10.</title>
        <authorList>
            <consortium name="The Broad Institute Genome Sequencing Platform"/>
            <person name="Earl A."/>
            <person name="Ward D."/>
            <person name="Feldgarden M."/>
            <person name="Gevers D."/>
            <person name="Zitomersky N.L."/>
            <person name="Coyne M.J."/>
            <person name="Comstock L.E."/>
            <person name="Young S.K."/>
            <person name="Zeng Q."/>
            <person name="Gargeya S."/>
            <person name="Fitzgerald M."/>
            <person name="Haas B."/>
            <person name="Abouelleil A."/>
            <person name="Alvarado L."/>
            <person name="Arachchi H.M."/>
            <person name="Berlin A."/>
            <person name="Chapman S.B."/>
            <person name="Gearin G."/>
            <person name="Goldberg J."/>
            <person name="Griggs A."/>
            <person name="Gujja S."/>
            <person name="Hansen M."/>
            <person name="Heiman D."/>
            <person name="Howarth C."/>
            <person name="Larimer J."/>
            <person name="Lui A."/>
            <person name="MacDonald P.J.P."/>
            <person name="McCowen C."/>
            <person name="Montmayeur A."/>
            <person name="Murphy C."/>
            <person name="Neiman D."/>
            <person name="Pearson M."/>
            <person name="Priest M."/>
            <person name="Roberts A."/>
            <person name="Saif S."/>
            <person name="Shea T."/>
            <person name="Sisk P."/>
            <person name="Stolte C."/>
            <person name="Sykes S."/>
            <person name="Wortman J."/>
            <person name="Nusbaum C."/>
            <person name="Birren B."/>
        </authorList>
    </citation>
    <scope>NUCLEOTIDE SEQUENCE [LARGE SCALE GENOMIC DNA]</scope>
    <source>
        <strain evidence="2 3">CL09T03C10</strain>
    </source>
</reference>
<sequence length="170" mass="19886">MGCYIVEFEQNGEDRAAYGEQLLKKLEQRLKTKGLNVRFLHHLLKCSTDILFIPIVVFNNSAELKVHTDNNIVVNRYNLKRAILQYRTAVLNQETINWIIQTINQNRIIADKEKLKQHKHNAKARQYRSSRLINQDVCPQCGRHLILRKGKYGTFHGCSNFPTYKFTINS</sequence>
<name>K5CKX6_9BACE</name>
<protein>
    <recommendedName>
        <fullName evidence="1">DNA topoisomerase type IA zn finger domain-containing protein</fullName>
    </recommendedName>
</protein>
<dbReference type="Proteomes" id="UP000007995">
    <property type="component" value="Unassembled WGS sequence"/>
</dbReference>
<comment type="caution">
    <text evidence="2">The sequence shown here is derived from an EMBL/GenBank/DDBJ whole genome shotgun (WGS) entry which is preliminary data.</text>
</comment>
<dbReference type="InterPro" id="IPR013498">
    <property type="entry name" value="Topo_IA_Znf"/>
</dbReference>
<evidence type="ECO:0000313" key="2">
    <source>
        <dbReference type="EMBL" id="EKJ90401.1"/>
    </source>
</evidence>
<feature type="domain" description="DNA topoisomerase type IA zn finger" evidence="1">
    <location>
        <begin position="137"/>
        <end position="168"/>
    </location>
</feature>
<dbReference type="EMBL" id="AGXW01000009">
    <property type="protein sequence ID" value="EKJ90401.1"/>
    <property type="molecule type" value="Genomic_DNA"/>
</dbReference>
<dbReference type="Gene3D" id="3.30.65.10">
    <property type="entry name" value="Bacterial Topoisomerase I, domain 1"/>
    <property type="match status" value="1"/>
</dbReference>
<evidence type="ECO:0000259" key="1">
    <source>
        <dbReference type="Pfam" id="PF01396"/>
    </source>
</evidence>
<dbReference type="OrthoDB" id="9813328at2"/>